<dbReference type="Proteomes" id="UP001174934">
    <property type="component" value="Unassembled WGS sequence"/>
</dbReference>
<feature type="transmembrane region" description="Helical" evidence="2">
    <location>
        <begin position="57"/>
        <end position="79"/>
    </location>
</feature>
<dbReference type="Pfam" id="PF24535">
    <property type="entry name" value="DUF7598"/>
    <property type="match status" value="1"/>
</dbReference>
<feature type="region of interest" description="Disordered" evidence="1">
    <location>
        <begin position="185"/>
        <end position="209"/>
    </location>
</feature>
<feature type="domain" description="DUF7598" evidence="3">
    <location>
        <begin position="14"/>
        <end position="148"/>
    </location>
</feature>
<keyword evidence="2" id="KW-0812">Transmembrane</keyword>
<evidence type="ECO:0000256" key="2">
    <source>
        <dbReference type="SAM" id="Phobius"/>
    </source>
</evidence>
<accession>A0AA39XJA5</accession>
<evidence type="ECO:0000259" key="3">
    <source>
        <dbReference type="Pfam" id="PF24535"/>
    </source>
</evidence>
<reference evidence="4" key="1">
    <citation type="submission" date="2023-06" db="EMBL/GenBank/DDBJ databases">
        <title>Genome-scale phylogeny and comparative genomics of the fungal order Sordariales.</title>
        <authorList>
            <consortium name="Lawrence Berkeley National Laboratory"/>
            <person name="Hensen N."/>
            <person name="Bonometti L."/>
            <person name="Westerberg I."/>
            <person name="Brannstrom I.O."/>
            <person name="Guillou S."/>
            <person name="Cros-Aarteil S."/>
            <person name="Calhoun S."/>
            <person name="Haridas S."/>
            <person name="Kuo A."/>
            <person name="Mondo S."/>
            <person name="Pangilinan J."/>
            <person name="Riley R."/>
            <person name="LaButti K."/>
            <person name="Andreopoulos B."/>
            <person name="Lipzen A."/>
            <person name="Chen C."/>
            <person name="Yanf M."/>
            <person name="Daum C."/>
            <person name="Ng V."/>
            <person name="Clum A."/>
            <person name="Steindorff A."/>
            <person name="Ohm R."/>
            <person name="Martin F."/>
            <person name="Silar P."/>
            <person name="Natvig D."/>
            <person name="Lalanne C."/>
            <person name="Gautier V."/>
            <person name="Ament-velasquez S.L."/>
            <person name="Kruys A."/>
            <person name="Hutchinson M.I."/>
            <person name="Powell A.J."/>
            <person name="Barry K."/>
            <person name="Miller A.N."/>
            <person name="Grigoriev I.V."/>
            <person name="Debuchy R."/>
            <person name="Gladieux P."/>
            <person name="Thoren M.H."/>
            <person name="Johannesson H."/>
        </authorList>
    </citation>
    <scope>NUCLEOTIDE SEQUENCE</scope>
    <source>
        <strain evidence="4">SMH3391-2</strain>
    </source>
</reference>
<feature type="region of interest" description="Disordered" evidence="1">
    <location>
        <begin position="247"/>
        <end position="290"/>
    </location>
</feature>
<dbReference type="AlphaFoldDB" id="A0AA39XJA5"/>
<protein>
    <recommendedName>
        <fullName evidence="3">DUF7598 domain-containing protein</fullName>
    </recommendedName>
</protein>
<organism evidence="4 5">
    <name type="scientific">Bombardia bombarda</name>
    <dbReference type="NCBI Taxonomy" id="252184"/>
    <lineage>
        <taxon>Eukaryota</taxon>
        <taxon>Fungi</taxon>
        <taxon>Dikarya</taxon>
        <taxon>Ascomycota</taxon>
        <taxon>Pezizomycotina</taxon>
        <taxon>Sordariomycetes</taxon>
        <taxon>Sordariomycetidae</taxon>
        <taxon>Sordariales</taxon>
        <taxon>Lasiosphaeriaceae</taxon>
        <taxon>Bombardia</taxon>
    </lineage>
</organism>
<comment type="caution">
    <text evidence="4">The sequence shown here is derived from an EMBL/GenBank/DDBJ whole genome shotgun (WGS) entry which is preliminary data.</text>
</comment>
<proteinExistence type="predicted"/>
<gene>
    <name evidence="4" type="ORF">B0T17DRAFT_481346</name>
</gene>
<feature type="transmembrane region" description="Helical" evidence="2">
    <location>
        <begin position="128"/>
        <end position="149"/>
    </location>
</feature>
<keyword evidence="2" id="KW-1133">Transmembrane helix</keyword>
<feature type="transmembrane region" description="Helical" evidence="2">
    <location>
        <begin position="21"/>
        <end position="45"/>
    </location>
</feature>
<evidence type="ECO:0000313" key="5">
    <source>
        <dbReference type="Proteomes" id="UP001174934"/>
    </source>
</evidence>
<dbReference type="EMBL" id="JAULSR010000001">
    <property type="protein sequence ID" value="KAK0635068.1"/>
    <property type="molecule type" value="Genomic_DNA"/>
</dbReference>
<keyword evidence="2" id="KW-0472">Membrane</keyword>
<feature type="transmembrane region" description="Helical" evidence="2">
    <location>
        <begin position="91"/>
        <end position="108"/>
    </location>
</feature>
<evidence type="ECO:0000256" key="1">
    <source>
        <dbReference type="SAM" id="MobiDB-lite"/>
    </source>
</evidence>
<sequence>MFNLGQNPKVRGAGLLVLNGLRAFTIISLLVAMVGSWAMIVMSGLSGHFAFFDTATHFFVSGICVFLIISELCLFKGYFERNWPVLSPSHSLAFLGLVLIIIGCQILGDLTKEAYNVKNLGLAMWRLVISAGILSIAHGFFNLIASLVFRDSKGGITARHIRSSGYQATPQDKEFYDTYSSHSFPQQETFSQRSNSFRQQQQEEEEDVSAARRFTRKFNPMNFQQNFRKSRQISKPIIITDVHGDDVERGSDRLNDRNSPVVPTLQRPPTALHPAFTGGSRYSEAHMDRF</sequence>
<dbReference type="InterPro" id="IPR056019">
    <property type="entry name" value="DUF7598"/>
</dbReference>
<keyword evidence="5" id="KW-1185">Reference proteome</keyword>
<feature type="compositionally biased region" description="Polar residues" evidence="1">
    <location>
        <begin position="185"/>
        <end position="198"/>
    </location>
</feature>
<feature type="compositionally biased region" description="Basic and acidic residues" evidence="1">
    <location>
        <begin position="247"/>
        <end position="256"/>
    </location>
</feature>
<name>A0AA39XJA5_9PEZI</name>
<evidence type="ECO:0000313" key="4">
    <source>
        <dbReference type="EMBL" id="KAK0635068.1"/>
    </source>
</evidence>